<keyword evidence="13" id="KW-1185">Reference proteome</keyword>
<evidence type="ECO:0000256" key="4">
    <source>
        <dbReference type="ARBA" id="ARBA00012381"/>
    </source>
</evidence>
<evidence type="ECO:0000256" key="1">
    <source>
        <dbReference type="ARBA" id="ARBA00001946"/>
    </source>
</evidence>
<evidence type="ECO:0000313" key="13">
    <source>
        <dbReference type="Proteomes" id="UP001597419"/>
    </source>
</evidence>
<dbReference type="InterPro" id="IPR015375">
    <property type="entry name" value="NADH_PPase-like_N"/>
</dbReference>
<dbReference type="SUPFAM" id="SSF55811">
    <property type="entry name" value="Nudix"/>
    <property type="match status" value="1"/>
</dbReference>
<dbReference type="PROSITE" id="PS00893">
    <property type="entry name" value="NUDIX_BOX"/>
    <property type="match status" value="1"/>
</dbReference>
<dbReference type="InterPro" id="IPR050241">
    <property type="entry name" value="NAD-cap_RNA_hydrolase_NudC"/>
</dbReference>
<dbReference type="InterPro" id="IPR015797">
    <property type="entry name" value="NUDIX_hydrolase-like_dom_sf"/>
</dbReference>
<keyword evidence="6 12" id="KW-0378">Hydrolase</keyword>
<dbReference type="CDD" id="cd03429">
    <property type="entry name" value="NUDIX_NADH_pyrophosphatase_Nudt13"/>
    <property type="match status" value="1"/>
</dbReference>
<organism evidence="12 13">
    <name type="scientific">Amycolatopsis samaneae</name>
    <dbReference type="NCBI Taxonomy" id="664691"/>
    <lineage>
        <taxon>Bacteria</taxon>
        <taxon>Bacillati</taxon>
        <taxon>Actinomycetota</taxon>
        <taxon>Actinomycetes</taxon>
        <taxon>Pseudonocardiales</taxon>
        <taxon>Pseudonocardiaceae</taxon>
        <taxon>Amycolatopsis</taxon>
    </lineage>
</organism>
<evidence type="ECO:0000256" key="9">
    <source>
        <dbReference type="ARBA" id="ARBA00023679"/>
    </source>
</evidence>
<dbReference type="EC" id="3.6.1.22" evidence="4"/>
<dbReference type="Gene3D" id="3.90.79.10">
    <property type="entry name" value="Nucleoside Triphosphate Pyrophosphohydrolase"/>
    <property type="match status" value="1"/>
</dbReference>
<reference evidence="13" key="1">
    <citation type="journal article" date="2019" name="Int. J. Syst. Evol. Microbiol.">
        <title>The Global Catalogue of Microorganisms (GCM) 10K type strain sequencing project: providing services to taxonomists for standard genome sequencing and annotation.</title>
        <authorList>
            <consortium name="The Broad Institute Genomics Platform"/>
            <consortium name="The Broad Institute Genome Sequencing Center for Infectious Disease"/>
            <person name="Wu L."/>
            <person name="Ma J."/>
        </authorList>
    </citation>
    <scope>NUCLEOTIDE SEQUENCE [LARGE SCALE GENOMIC DNA]</scope>
    <source>
        <strain evidence="13">CGMCC 4.7643</strain>
    </source>
</reference>
<dbReference type="InterPro" id="IPR020084">
    <property type="entry name" value="NUDIX_hydrolase_CS"/>
</dbReference>
<comment type="caution">
    <text evidence="12">The sequence shown here is derived from an EMBL/GenBank/DDBJ whole genome shotgun (WGS) entry which is preliminary data.</text>
</comment>
<dbReference type="Gene3D" id="3.90.79.20">
    <property type="match status" value="1"/>
</dbReference>
<comment type="cofactor">
    <cofactor evidence="2">
        <name>Zn(2+)</name>
        <dbReference type="ChEBI" id="CHEBI:29105"/>
    </cofactor>
</comment>
<dbReference type="Pfam" id="PF00293">
    <property type="entry name" value="NUDIX"/>
    <property type="match status" value="1"/>
</dbReference>
<keyword evidence="7" id="KW-0460">Magnesium</keyword>
<keyword evidence="8" id="KW-0520">NAD</keyword>
<dbReference type="NCBIfam" id="NF001299">
    <property type="entry name" value="PRK00241.1"/>
    <property type="match status" value="1"/>
</dbReference>
<sequence>MSSTAPFTLGSLPTLSRSTVDRQESLRTNPERLVKRWPDARVVLLDDTGRTPVLEGGKTLATRETGGFGTEPPPEAAFLGEWEGVDYWSMPGAPAEGGETVRMSGSWGMVEEVLRVDGEFWVDLRGYGDLLDDTSAGLFTTAQALRNWRRQARFCTRCGGPTELIQFGWASRCATDGREEYPRTDAAVICLVHDQEGTNGEHVLLARQPIWPPQRYSVLAGFVEAGESLENCAVREIREEVGVEISGVRYLGSQPWPFPRSIMLGFAARADRSAPLTPADGEIEEALWVSRDEVRAAFANSQTRNAGAVPTPIAGGKAQLILPGNSSIARVMLAAWAEAEA</sequence>
<dbReference type="Pfam" id="PF09297">
    <property type="entry name" value="Zn_ribbon_NUD"/>
    <property type="match status" value="1"/>
</dbReference>
<evidence type="ECO:0000256" key="6">
    <source>
        <dbReference type="ARBA" id="ARBA00022801"/>
    </source>
</evidence>
<accession>A0ABW5GKU0</accession>
<evidence type="ECO:0000256" key="5">
    <source>
        <dbReference type="ARBA" id="ARBA00022723"/>
    </source>
</evidence>
<feature type="region of interest" description="Disordered" evidence="10">
    <location>
        <begin position="1"/>
        <end position="26"/>
    </location>
</feature>
<evidence type="ECO:0000256" key="3">
    <source>
        <dbReference type="ARBA" id="ARBA00009595"/>
    </source>
</evidence>
<dbReference type="GO" id="GO:0016787">
    <property type="term" value="F:hydrolase activity"/>
    <property type="evidence" value="ECO:0007669"/>
    <property type="project" value="UniProtKB-KW"/>
</dbReference>
<name>A0ABW5GKU0_9PSEU</name>
<dbReference type="Proteomes" id="UP001597419">
    <property type="component" value="Unassembled WGS sequence"/>
</dbReference>
<dbReference type="InterPro" id="IPR000086">
    <property type="entry name" value="NUDIX_hydrolase_dom"/>
</dbReference>
<evidence type="ECO:0000256" key="10">
    <source>
        <dbReference type="SAM" id="MobiDB-lite"/>
    </source>
</evidence>
<comment type="catalytic activity">
    <reaction evidence="9">
        <text>a 5'-end NAD(+)-phospho-ribonucleoside in mRNA + H2O = a 5'-end phospho-adenosine-phospho-ribonucleoside in mRNA + beta-nicotinamide D-ribonucleotide + 2 H(+)</text>
        <dbReference type="Rhea" id="RHEA:60876"/>
        <dbReference type="Rhea" id="RHEA-COMP:15698"/>
        <dbReference type="Rhea" id="RHEA-COMP:15719"/>
        <dbReference type="ChEBI" id="CHEBI:14649"/>
        <dbReference type="ChEBI" id="CHEBI:15377"/>
        <dbReference type="ChEBI" id="CHEBI:15378"/>
        <dbReference type="ChEBI" id="CHEBI:144029"/>
        <dbReference type="ChEBI" id="CHEBI:144051"/>
    </reaction>
    <physiologicalReaction direction="left-to-right" evidence="9">
        <dbReference type="Rhea" id="RHEA:60877"/>
    </physiologicalReaction>
</comment>
<dbReference type="EMBL" id="JBHUKU010000013">
    <property type="protein sequence ID" value="MFD2461487.1"/>
    <property type="molecule type" value="Genomic_DNA"/>
</dbReference>
<dbReference type="PANTHER" id="PTHR42904:SF6">
    <property type="entry name" value="NAD-CAPPED RNA HYDROLASE NUDT12"/>
    <property type="match status" value="1"/>
</dbReference>
<dbReference type="PANTHER" id="PTHR42904">
    <property type="entry name" value="NUDIX HYDROLASE, NUDC SUBFAMILY"/>
    <property type="match status" value="1"/>
</dbReference>
<gene>
    <name evidence="12" type="primary">nudC</name>
    <name evidence="12" type="ORF">ACFSYJ_22975</name>
</gene>
<dbReference type="Pfam" id="PF09296">
    <property type="entry name" value="NUDIX-like"/>
    <property type="match status" value="1"/>
</dbReference>
<evidence type="ECO:0000256" key="2">
    <source>
        <dbReference type="ARBA" id="ARBA00001947"/>
    </source>
</evidence>
<evidence type="ECO:0000313" key="12">
    <source>
        <dbReference type="EMBL" id="MFD2461487.1"/>
    </source>
</evidence>
<feature type="compositionally biased region" description="Polar residues" evidence="10">
    <location>
        <begin position="1"/>
        <end position="18"/>
    </location>
</feature>
<protein>
    <recommendedName>
        <fullName evidence="4">NAD(+) diphosphatase</fullName>
        <ecNumber evidence="4">3.6.1.22</ecNumber>
    </recommendedName>
</protein>
<comment type="similarity">
    <text evidence="3">Belongs to the Nudix hydrolase family. NudC subfamily.</text>
</comment>
<dbReference type="InterPro" id="IPR049734">
    <property type="entry name" value="NudC-like_C"/>
</dbReference>
<feature type="domain" description="Nudix hydrolase" evidence="11">
    <location>
        <begin position="182"/>
        <end position="311"/>
    </location>
</feature>
<evidence type="ECO:0000256" key="7">
    <source>
        <dbReference type="ARBA" id="ARBA00022842"/>
    </source>
</evidence>
<dbReference type="PROSITE" id="PS51462">
    <property type="entry name" value="NUDIX"/>
    <property type="match status" value="1"/>
</dbReference>
<dbReference type="InterPro" id="IPR015376">
    <property type="entry name" value="Znr_NADH_PPase"/>
</dbReference>
<comment type="cofactor">
    <cofactor evidence="1">
        <name>Mg(2+)</name>
        <dbReference type="ChEBI" id="CHEBI:18420"/>
    </cofactor>
</comment>
<proteinExistence type="inferred from homology"/>
<dbReference type="RefSeq" id="WP_345404456.1">
    <property type="nucleotide sequence ID" value="NZ_BAABHG010000016.1"/>
</dbReference>
<evidence type="ECO:0000259" key="11">
    <source>
        <dbReference type="PROSITE" id="PS51462"/>
    </source>
</evidence>
<keyword evidence="5" id="KW-0479">Metal-binding</keyword>
<evidence type="ECO:0000256" key="8">
    <source>
        <dbReference type="ARBA" id="ARBA00023027"/>
    </source>
</evidence>